<evidence type="ECO:0000313" key="1">
    <source>
        <dbReference type="EMBL" id="OYD16672.1"/>
    </source>
</evidence>
<dbReference type="EMBL" id="NOZQ01000056">
    <property type="protein sequence ID" value="OYD16672.1"/>
    <property type="molecule type" value="Genomic_DNA"/>
</dbReference>
<protein>
    <submittedName>
        <fullName evidence="1">Uncharacterized protein</fullName>
    </submittedName>
</protein>
<evidence type="ECO:0000313" key="2">
    <source>
        <dbReference type="Proteomes" id="UP000215215"/>
    </source>
</evidence>
<dbReference type="Proteomes" id="UP000215215">
    <property type="component" value="Unassembled WGS sequence"/>
</dbReference>
<dbReference type="AlphaFoldDB" id="A0A235BWQ6"/>
<sequence>MKIGLNEQETDEFLDYWLNRLQDYKYYKIFPVVNRQLEDFVELEITPPAKTSFRVWFFFQGCDKFEELPSPHIDEFVREGTTVIEWGGVMLN</sequence>
<reference evidence="1 2" key="1">
    <citation type="submission" date="2017-07" db="EMBL/GenBank/DDBJ databases">
        <title>Recovery of genomes from metagenomes via a dereplication, aggregation, and scoring strategy.</title>
        <authorList>
            <person name="Sieber C.M."/>
            <person name="Probst A.J."/>
            <person name="Sharrar A."/>
            <person name="Thomas B.C."/>
            <person name="Hess M."/>
            <person name="Tringe S.G."/>
            <person name="Banfield J.F."/>
        </authorList>
    </citation>
    <scope>NUCLEOTIDE SEQUENCE [LARGE SCALE GENOMIC DNA]</scope>
    <source>
        <strain evidence="1">JGI_Cruoil_03_44_89</strain>
    </source>
</reference>
<proteinExistence type="predicted"/>
<gene>
    <name evidence="1" type="ORF">CH333_02910</name>
</gene>
<accession>A0A235BWQ6</accession>
<organism evidence="1 2">
    <name type="scientific">candidate division WOR-3 bacterium JGI_Cruoil_03_44_89</name>
    <dbReference type="NCBI Taxonomy" id="1973748"/>
    <lineage>
        <taxon>Bacteria</taxon>
        <taxon>Bacteria division WOR-3</taxon>
    </lineage>
</organism>
<comment type="caution">
    <text evidence="1">The sequence shown here is derived from an EMBL/GenBank/DDBJ whole genome shotgun (WGS) entry which is preliminary data.</text>
</comment>
<name>A0A235BWQ6_UNCW3</name>